<evidence type="ECO:0000313" key="1">
    <source>
        <dbReference type="EMBL" id="CUV10714.1"/>
    </source>
</evidence>
<name>A0A160VM31_9ZZZZ</name>
<dbReference type="EMBL" id="FAXC01000472">
    <property type="protein sequence ID" value="CUV10714.1"/>
    <property type="molecule type" value="Genomic_DNA"/>
</dbReference>
<protein>
    <submittedName>
        <fullName evidence="1">Uncharacterized protein</fullName>
    </submittedName>
</protein>
<organism evidence="1">
    <name type="scientific">hydrothermal vent metagenome</name>
    <dbReference type="NCBI Taxonomy" id="652676"/>
    <lineage>
        <taxon>unclassified sequences</taxon>
        <taxon>metagenomes</taxon>
        <taxon>ecological metagenomes</taxon>
    </lineage>
</organism>
<dbReference type="AlphaFoldDB" id="A0A160VM31"/>
<proteinExistence type="predicted"/>
<gene>
    <name evidence="1" type="ORF">MGWOODY_Mmi925</name>
</gene>
<accession>A0A160VM31</accession>
<reference evidence="1" key="1">
    <citation type="submission" date="2015-10" db="EMBL/GenBank/DDBJ databases">
        <authorList>
            <person name="Gilbert D.G."/>
        </authorList>
    </citation>
    <scope>NUCLEOTIDE SEQUENCE</scope>
</reference>
<sequence>MNPGTFRPFAQLLWWDFYLRAQSVLPFAHEEQVPKTVLL</sequence>